<dbReference type="EMBL" id="UINC01206478">
    <property type="protein sequence ID" value="SVE28129.1"/>
    <property type="molecule type" value="Genomic_DNA"/>
</dbReference>
<accession>A0A383C7U8</accession>
<reference evidence="1" key="1">
    <citation type="submission" date="2018-05" db="EMBL/GenBank/DDBJ databases">
        <authorList>
            <person name="Lanie J.A."/>
            <person name="Ng W.-L."/>
            <person name="Kazmierczak K.M."/>
            <person name="Andrzejewski T.M."/>
            <person name="Davidsen T.M."/>
            <person name="Wayne K.J."/>
            <person name="Tettelin H."/>
            <person name="Glass J.I."/>
            <person name="Rusch D."/>
            <person name="Podicherti R."/>
            <person name="Tsui H.-C.T."/>
            <person name="Winkler M.E."/>
        </authorList>
    </citation>
    <scope>NUCLEOTIDE SEQUENCE</scope>
</reference>
<sequence length="63" mass="6557">ESPGLIYFENYCRLSQGELSSEAYDIRSADALITSAWASSSAAAYAGLVIPSAMSSVSLGPSH</sequence>
<proteinExistence type="predicted"/>
<gene>
    <name evidence="1" type="ORF">METZ01_LOCUS480983</name>
</gene>
<organism evidence="1">
    <name type="scientific">marine metagenome</name>
    <dbReference type="NCBI Taxonomy" id="408172"/>
    <lineage>
        <taxon>unclassified sequences</taxon>
        <taxon>metagenomes</taxon>
        <taxon>ecological metagenomes</taxon>
    </lineage>
</organism>
<name>A0A383C7U8_9ZZZZ</name>
<feature type="non-terminal residue" evidence="1">
    <location>
        <position position="1"/>
    </location>
</feature>
<protein>
    <submittedName>
        <fullName evidence="1">Uncharacterized protein</fullName>
    </submittedName>
</protein>
<dbReference type="AlphaFoldDB" id="A0A383C7U8"/>
<evidence type="ECO:0000313" key="1">
    <source>
        <dbReference type="EMBL" id="SVE28129.1"/>
    </source>
</evidence>